<evidence type="ECO:0000256" key="3">
    <source>
        <dbReference type="ARBA" id="ARBA00022475"/>
    </source>
</evidence>
<organism evidence="10 11">
    <name type="scientific">Gulosibacter macacae</name>
    <dbReference type="NCBI Taxonomy" id="2488791"/>
    <lineage>
        <taxon>Bacteria</taxon>
        <taxon>Bacillati</taxon>
        <taxon>Actinomycetota</taxon>
        <taxon>Actinomycetes</taxon>
        <taxon>Micrococcales</taxon>
        <taxon>Microbacteriaceae</taxon>
        <taxon>Gulosibacter</taxon>
    </lineage>
</organism>
<dbReference type="InterPro" id="IPR000620">
    <property type="entry name" value="EamA_dom"/>
</dbReference>
<dbReference type="AlphaFoldDB" id="A0A3P3VYS1"/>
<feature type="transmembrane region" description="Helical" evidence="8">
    <location>
        <begin position="30"/>
        <end position="48"/>
    </location>
</feature>
<feature type="transmembrane region" description="Helical" evidence="8">
    <location>
        <begin position="254"/>
        <end position="274"/>
    </location>
</feature>
<dbReference type="SUPFAM" id="SSF103481">
    <property type="entry name" value="Multidrug resistance efflux transporter EmrE"/>
    <property type="match status" value="2"/>
</dbReference>
<reference evidence="10 11" key="1">
    <citation type="submission" date="2018-11" db="EMBL/GenBank/DDBJ databases">
        <title>YIM 102482-1 draft genome.</title>
        <authorList>
            <person name="Li G."/>
            <person name="Jiang Y."/>
        </authorList>
    </citation>
    <scope>NUCLEOTIDE SEQUENCE [LARGE SCALE GENOMIC DNA]</scope>
    <source>
        <strain evidence="10 11">YIM 102482-1</strain>
    </source>
</reference>
<accession>A0A3P3VYS1</accession>
<feature type="transmembrane region" description="Helical" evidence="8">
    <location>
        <begin position="228"/>
        <end position="248"/>
    </location>
</feature>
<dbReference type="Proteomes" id="UP000274391">
    <property type="component" value="Unassembled WGS sequence"/>
</dbReference>
<proteinExistence type="inferred from homology"/>
<feature type="transmembrane region" description="Helical" evidence="8">
    <location>
        <begin position="198"/>
        <end position="216"/>
    </location>
</feature>
<evidence type="ECO:0000256" key="4">
    <source>
        <dbReference type="ARBA" id="ARBA00022692"/>
    </source>
</evidence>
<dbReference type="PANTHER" id="PTHR42920">
    <property type="entry name" value="OS03G0707200 PROTEIN-RELATED"/>
    <property type="match status" value="1"/>
</dbReference>
<keyword evidence="6 8" id="KW-0472">Membrane</keyword>
<sequence length="342" mass="35495">MPALLIIGSSISLQIGAAFAVRLFPELGSWGVNALRLMVAGAVLLAVVRPRAGGWTGRQWRSVLLLGLAMGGMNGTFYASIEHIPLGTAVAIEFIGPLLLSAILSRRARDLIWVIIAALGMGAVALDSLIGGSALDPLGVVFALVAAAFWAAYILAGARVGVLVPGNGGLGFALVIGSLISVPLGWEGIGMALSDWRLLGLAVATAILGSLLPYSLEFVALRRLPKPVFGVLMSLEPAVATIGGWLLLAQVPGPWKIVAVVLVIVASIGITLGARKVVDIELPIENLSTGPIELPLLPAHVDVVDQDVGPDRSPTASAPGEQDSSGEEEAGEVEEDRRREDE</sequence>
<dbReference type="Pfam" id="PF00892">
    <property type="entry name" value="EamA"/>
    <property type="match status" value="1"/>
</dbReference>
<feature type="compositionally biased region" description="Acidic residues" evidence="7">
    <location>
        <begin position="324"/>
        <end position="334"/>
    </location>
</feature>
<dbReference type="InterPro" id="IPR037185">
    <property type="entry name" value="EmrE-like"/>
</dbReference>
<evidence type="ECO:0000259" key="9">
    <source>
        <dbReference type="Pfam" id="PF00892"/>
    </source>
</evidence>
<comment type="similarity">
    <text evidence="2">Belongs to the EamA transporter family.</text>
</comment>
<feature type="transmembrane region" description="Helical" evidence="8">
    <location>
        <begin position="111"/>
        <end position="131"/>
    </location>
</feature>
<feature type="region of interest" description="Disordered" evidence="7">
    <location>
        <begin position="305"/>
        <end position="342"/>
    </location>
</feature>
<evidence type="ECO:0000256" key="5">
    <source>
        <dbReference type="ARBA" id="ARBA00022989"/>
    </source>
</evidence>
<evidence type="ECO:0000256" key="2">
    <source>
        <dbReference type="ARBA" id="ARBA00007362"/>
    </source>
</evidence>
<dbReference type="GO" id="GO:0005886">
    <property type="term" value="C:plasma membrane"/>
    <property type="evidence" value="ECO:0007669"/>
    <property type="project" value="UniProtKB-SubCell"/>
</dbReference>
<keyword evidence="11" id="KW-1185">Reference proteome</keyword>
<dbReference type="EMBL" id="RQVS01000017">
    <property type="protein sequence ID" value="RRJ85823.1"/>
    <property type="molecule type" value="Genomic_DNA"/>
</dbReference>
<feature type="domain" description="EamA" evidence="9">
    <location>
        <begin position="138"/>
        <end position="271"/>
    </location>
</feature>
<name>A0A3P3VYS1_9MICO</name>
<evidence type="ECO:0000256" key="8">
    <source>
        <dbReference type="SAM" id="Phobius"/>
    </source>
</evidence>
<evidence type="ECO:0000256" key="6">
    <source>
        <dbReference type="ARBA" id="ARBA00023136"/>
    </source>
</evidence>
<dbReference type="OrthoDB" id="9815120at2"/>
<feature type="transmembrane region" description="Helical" evidence="8">
    <location>
        <begin position="137"/>
        <end position="156"/>
    </location>
</feature>
<feature type="transmembrane region" description="Helical" evidence="8">
    <location>
        <begin position="84"/>
        <end position="104"/>
    </location>
</feature>
<evidence type="ECO:0000313" key="10">
    <source>
        <dbReference type="EMBL" id="RRJ85823.1"/>
    </source>
</evidence>
<feature type="transmembrane region" description="Helical" evidence="8">
    <location>
        <begin position="60"/>
        <end position="78"/>
    </location>
</feature>
<keyword evidence="3" id="KW-1003">Cell membrane</keyword>
<dbReference type="InterPro" id="IPR051258">
    <property type="entry name" value="Diverse_Substrate_Transporter"/>
</dbReference>
<evidence type="ECO:0000256" key="1">
    <source>
        <dbReference type="ARBA" id="ARBA00004651"/>
    </source>
</evidence>
<keyword evidence="4 8" id="KW-0812">Transmembrane</keyword>
<keyword evidence="5 8" id="KW-1133">Transmembrane helix</keyword>
<evidence type="ECO:0000313" key="11">
    <source>
        <dbReference type="Proteomes" id="UP000274391"/>
    </source>
</evidence>
<dbReference type="PANTHER" id="PTHR42920:SF5">
    <property type="entry name" value="EAMA DOMAIN-CONTAINING PROTEIN"/>
    <property type="match status" value="1"/>
</dbReference>
<comment type="caution">
    <text evidence="10">The sequence shown here is derived from an EMBL/GenBank/DDBJ whole genome shotgun (WGS) entry which is preliminary data.</text>
</comment>
<evidence type="ECO:0000256" key="7">
    <source>
        <dbReference type="SAM" id="MobiDB-lite"/>
    </source>
</evidence>
<feature type="transmembrane region" description="Helical" evidence="8">
    <location>
        <begin position="168"/>
        <end position="186"/>
    </location>
</feature>
<gene>
    <name evidence="10" type="ORF">EG850_11615</name>
</gene>
<protein>
    <submittedName>
        <fullName evidence="10">EamA family transporter</fullName>
    </submittedName>
</protein>
<comment type="subcellular location">
    <subcellularLocation>
        <location evidence="1">Cell membrane</location>
        <topology evidence="1">Multi-pass membrane protein</topology>
    </subcellularLocation>
</comment>